<evidence type="ECO:0000313" key="2">
    <source>
        <dbReference type="EMBL" id="JAD53452.1"/>
    </source>
</evidence>
<feature type="region of interest" description="Disordered" evidence="1">
    <location>
        <begin position="32"/>
        <end position="51"/>
    </location>
</feature>
<proteinExistence type="predicted"/>
<dbReference type="EMBL" id="GBRH01244443">
    <property type="protein sequence ID" value="JAD53452.1"/>
    <property type="molecule type" value="Transcribed_RNA"/>
</dbReference>
<reference evidence="2" key="2">
    <citation type="journal article" date="2015" name="Data Brief">
        <title>Shoot transcriptome of the giant reed, Arundo donax.</title>
        <authorList>
            <person name="Barrero R.A."/>
            <person name="Guerrero F.D."/>
            <person name="Moolhuijzen P."/>
            <person name="Goolsby J.A."/>
            <person name="Tidwell J."/>
            <person name="Bellgard S.E."/>
            <person name="Bellgard M.I."/>
        </authorList>
    </citation>
    <scope>NUCLEOTIDE SEQUENCE</scope>
    <source>
        <tissue evidence="2">Shoot tissue taken approximately 20 cm above the soil surface</tissue>
    </source>
</reference>
<organism evidence="2">
    <name type="scientific">Arundo donax</name>
    <name type="common">Giant reed</name>
    <name type="synonym">Donax arundinaceus</name>
    <dbReference type="NCBI Taxonomy" id="35708"/>
    <lineage>
        <taxon>Eukaryota</taxon>
        <taxon>Viridiplantae</taxon>
        <taxon>Streptophyta</taxon>
        <taxon>Embryophyta</taxon>
        <taxon>Tracheophyta</taxon>
        <taxon>Spermatophyta</taxon>
        <taxon>Magnoliopsida</taxon>
        <taxon>Liliopsida</taxon>
        <taxon>Poales</taxon>
        <taxon>Poaceae</taxon>
        <taxon>PACMAD clade</taxon>
        <taxon>Arundinoideae</taxon>
        <taxon>Arundineae</taxon>
        <taxon>Arundo</taxon>
    </lineage>
</organism>
<dbReference type="AlphaFoldDB" id="A0A0A9B299"/>
<sequence>MFIDVSQVANDTGVGDGMTACCAWARAAPAASPGGSCSSSARPCSSSAVRSPVSISWTCQCASSMSRVRPSSSPSSAHPRLPAYKRVAVFTSATTAPQCHLPRRACTPPPSQCSPPPRPRRRLPLRACAPSPPPLCSPP</sequence>
<evidence type="ECO:0000256" key="1">
    <source>
        <dbReference type="SAM" id="MobiDB-lite"/>
    </source>
</evidence>
<reference evidence="2" key="1">
    <citation type="submission" date="2014-09" db="EMBL/GenBank/DDBJ databases">
        <authorList>
            <person name="Magalhaes I.L.F."/>
            <person name="Oliveira U."/>
            <person name="Santos F.R."/>
            <person name="Vidigal T.H.D.A."/>
            <person name="Brescovit A.D."/>
            <person name="Santos A.J."/>
        </authorList>
    </citation>
    <scope>NUCLEOTIDE SEQUENCE</scope>
    <source>
        <tissue evidence="2">Shoot tissue taken approximately 20 cm above the soil surface</tissue>
    </source>
</reference>
<feature type="region of interest" description="Disordered" evidence="1">
    <location>
        <begin position="101"/>
        <end position="139"/>
    </location>
</feature>
<name>A0A0A9B299_ARUDO</name>
<protein>
    <submittedName>
        <fullName evidence="2">Uncharacterized protein</fullName>
    </submittedName>
</protein>
<feature type="compositionally biased region" description="Pro residues" evidence="1">
    <location>
        <begin position="130"/>
        <end position="139"/>
    </location>
</feature>
<accession>A0A0A9B299</accession>
<feature type="compositionally biased region" description="Pro residues" evidence="1">
    <location>
        <begin position="107"/>
        <end position="117"/>
    </location>
</feature>